<evidence type="ECO:0000313" key="4">
    <source>
        <dbReference type="Proteomes" id="UP000243374"/>
    </source>
</evidence>
<sequence length="461" mass="53864">MKFIGRTRQLKQLENELNNDRMSFALIYGRRRIGKSELIKQALKDCQKKSLYYECKQVSEKSNVNAICELLSEHFNLPKLGLDSIEEVLDYLFKAAEDEKLVLVLDEYPYLREGIKGMDSILQAKLDQYRDTSRLTIVILGSYVEIMKSLLEHSNPLFGRVDLVINLQQMDFYDSALFYPNFSAEDKIRIYSVFGGIPYYNRLIDDRKTVKENIIELISAPGARLENEVTMYLKSEIAKITNANEVIDALSRGYSKFSDILSQSHVTSSPTLADILNKLIKMEIVEKSSPINDENNKKKKHYSICDNLSLFYYRYIFKYSSQQKIMDEDVFYNKYIAQNFEEDYVPHRFETICRQYLIRKNQIGQISPVIEKIGKYYYDDPVNHRNGEFDVVTLDEKGYVFYEVKFRKARISKAIIYKEIEQVKSTELNPYKYVFISRSGFDISPSENLDLIDLADLFELG</sequence>
<dbReference type="InterPro" id="IPR004256">
    <property type="entry name" value="DUF234"/>
</dbReference>
<dbReference type="SUPFAM" id="SSF52540">
    <property type="entry name" value="P-loop containing nucleoside triphosphate hydrolases"/>
    <property type="match status" value="1"/>
</dbReference>
<reference evidence="3 4" key="1">
    <citation type="submission" date="2016-10" db="EMBL/GenBank/DDBJ databases">
        <authorList>
            <person name="Varghese N."/>
            <person name="Submissions S."/>
        </authorList>
    </citation>
    <scope>NUCLEOTIDE SEQUENCE [LARGE SCALE GENOMIC DNA]</scope>
    <source>
        <strain evidence="3 4">22B</strain>
    </source>
</reference>
<dbReference type="PANTHER" id="PTHR34704">
    <property type="entry name" value="ATPASE"/>
    <property type="match status" value="1"/>
</dbReference>
<dbReference type="RefSeq" id="WP_074839411.1">
    <property type="nucleotide sequence ID" value="NZ_CP047056.1"/>
</dbReference>
<protein>
    <submittedName>
        <fullName evidence="3">Uncharacterized protein</fullName>
    </submittedName>
</protein>
<dbReference type="OrthoDB" id="9801758at2"/>
<name>A0A662Z9K0_9GAMM</name>
<dbReference type="InterPro" id="IPR027417">
    <property type="entry name" value="P-loop_NTPase"/>
</dbReference>
<proteinExistence type="predicted"/>
<dbReference type="Pfam" id="PF01637">
    <property type="entry name" value="ATPase_2"/>
    <property type="match status" value="1"/>
</dbReference>
<evidence type="ECO:0000259" key="1">
    <source>
        <dbReference type="Pfam" id="PF01637"/>
    </source>
</evidence>
<dbReference type="Pfam" id="PF03008">
    <property type="entry name" value="DUF234"/>
    <property type="match status" value="1"/>
</dbReference>
<dbReference type="Proteomes" id="UP000243374">
    <property type="component" value="Unassembled WGS sequence"/>
</dbReference>
<dbReference type="EMBL" id="FOSF01000007">
    <property type="protein sequence ID" value="SFJ91289.1"/>
    <property type="molecule type" value="Genomic_DNA"/>
</dbReference>
<feature type="domain" description="DUF234" evidence="2">
    <location>
        <begin position="312"/>
        <end position="409"/>
    </location>
</feature>
<keyword evidence="4" id="KW-1185">Reference proteome</keyword>
<dbReference type="AlphaFoldDB" id="A0A662Z9K0"/>
<dbReference type="InterPro" id="IPR011579">
    <property type="entry name" value="ATPase_dom"/>
</dbReference>
<feature type="domain" description="ATPase" evidence="1">
    <location>
        <begin position="3"/>
        <end position="200"/>
    </location>
</feature>
<dbReference type="PANTHER" id="PTHR34704:SF1">
    <property type="entry name" value="ATPASE"/>
    <property type="match status" value="1"/>
</dbReference>
<evidence type="ECO:0000313" key="3">
    <source>
        <dbReference type="EMBL" id="SFJ91289.1"/>
    </source>
</evidence>
<organism evidence="3 4">
    <name type="scientific">Succinivibrio dextrinosolvens</name>
    <dbReference type="NCBI Taxonomy" id="83771"/>
    <lineage>
        <taxon>Bacteria</taxon>
        <taxon>Pseudomonadati</taxon>
        <taxon>Pseudomonadota</taxon>
        <taxon>Gammaproteobacteria</taxon>
        <taxon>Aeromonadales</taxon>
        <taxon>Succinivibrionaceae</taxon>
        <taxon>Succinivibrio</taxon>
    </lineage>
</organism>
<dbReference type="GO" id="GO:0005524">
    <property type="term" value="F:ATP binding"/>
    <property type="evidence" value="ECO:0007669"/>
    <property type="project" value="InterPro"/>
</dbReference>
<dbReference type="Gene3D" id="3.40.50.300">
    <property type="entry name" value="P-loop containing nucleotide triphosphate hydrolases"/>
    <property type="match status" value="1"/>
</dbReference>
<gene>
    <name evidence="3" type="ORF">SAMN04487865_100733</name>
</gene>
<evidence type="ECO:0000259" key="2">
    <source>
        <dbReference type="Pfam" id="PF03008"/>
    </source>
</evidence>
<accession>A0A662Z9K0</accession>